<dbReference type="InterPro" id="IPR000045">
    <property type="entry name" value="Prepilin_IV_endopep_pep"/>
</dbReference>
<feature type="transmembrane region" description="Helical" evidence="10">
    <location>
        <begin position="242"/>
        <end position="263"/>
    </location>
</feature>
<proteinExistence type="inferred from homology"/>
<evidence type="ECO:0000256" key="5">
    <source>
        <dbReference type="ARBA" id="ARBA00022692"/>
    </source>
</evidence>
<dbReference type="EMBL" id="BMGZ01000003">
    <property type="protein sequence ID" value="GGI00412.1"/>
    <property type="molecule type" value="Genomic_DNA"/>
</dbReference>
<dbReference type="GO" id="GO:0005886">
    <property type="term" value="C:plasma membrane"/>
    <property type="evidence" value="ECO:0007669"/>
    <property type="project" value="UniProtKB-SubCell"/>
</dbReference>
<dbReference type="PANTHER" id="PTHR30487">
    <property type="entry name" value="TYPE 4 PREPILIN-LIKE PROTEINS LEADER PEPTIDE-PROCESSING ENZYME"/>
    <property type="match status" value="1"/>
</dbReference>
<dbReference type="Proteomes" id="UP000621856">
    <property type="component" value="Unassembled WGS sequence"/>
</dbReference>
<keyword evidence="3" id="KW-1003">Cell membrane</keyword>
<evidence type="ECO:0000256" key="1">
    <source>
        <dbReference type="ARBA" id="ARBA00004429"/>
    </source>
</evidence>
<comment type="similarity">
    <text evidence="2 8">Belongs to the peptidase A24 family.</text>
</comment>
<gene>
    <name evidence="13" type="primary">pilD</name>
    <name evidence="13" type="ORF">GCM10011355_28640</name>
</gene>
<keyword evidence="9" id="KW-0378">Hydrolase</keyword>
<evidence type="ECO:0000256" key="3">
    <source>
        <dbReference type="ARBA" id="ARBA00022475"/>
    </source>
</evidence>
<dbReference type="PANTHER" id="PTHR30487:SF0">
    <property type="entry name" value="PREPILIN LEADER PEPTIDASE_N-METHYLTRANSFERASE-RELATED"/>
    <property type="match status" value="1"/>
</dbReference>
<sequence>MPFVLYFLIFSFGLCIGSFLNVVISRGPVLWGLAHSAHTERLGFATPRSQCASCHTPLKSWHLIPVFSWLVLRGRCAYCRERISIRYPLVELAVGVLAVALVRMNGWYPETLFLFVAACLIVALGVIDLETGYLPDMLTLPLIALGLIGGLISEWFWGFVPFFDALIGAIVGYGVFWLIRFIYLKMRGIEGLGLGDAKMLAGLGAVAGWMSLPLVVLAASLAGLVFVGIMHLRGKVVGAQTAIRFGPFLAIGGLLILLSLTAYRFPWEPVERFMVVPGTIQ</sequence>
<feature type="transmembrane region" description="Helical" evidence="10">
    <location>
        <begin position="165"/>
        <end position="183"/>
    </location>
</feature>
<accession>A0A8J3A9L4</accession>
<dbReference type="GO" id="GO:0006465">
    <property type="term" value="P:signal peptide processing"/>
    <property type="evidence" value="ECO:0007669"/>
    <property type="project" value="TreeGrafter"/>
</dbReference>
<keyword evidence="9" id="KW-0645">Protease</keyword>
<evidence type="ECO:0000313" key="14">
    <source>
        <dbReference type="Proteomes" id="UP000621856"/>
    </source>
</evidence>
<feature type="transmembrane region" description="Helical" evidence="10">
    <location>
        <begin position="139"/>
        <end position="159"/>
    </location>
</feature>
<dbReference type="Gene3D" id="1.20.120.1220">
    <property type="match status" value="1"/>
</dbReference>
<keyword evidence="9" id="KW-0808">Transferase</keyword>
<feature type="transmembrane region" description="Helical" evidence="10">
    <location>
        <begin position="203"/>
        <end position="230"/>
    </location>
</feature>
<dbReference type="Pfam" id="PF01478">
    <property type="entry name" value="Peptidase_A24"/>
    <property type="match status" value="1"/>
</dbReference>
<dbReference type="InterPro" id="IPR050882">
    <property type="entry name" value="Prepilin_peptidase/N-MTase"/>
</dbReference>
<keyword evidence="9" id="KW-0489">Methyltransferase</keyword>
<evidence type="ECO:0000259" key="12">
    <source>
        <dbReference type="Pfam" id="PF06750"/>
    </source>
</evidence>
<dbReference type="EC" id="3.4.23.43" evidence="9"/>
<dbReference type="GO" id="GO:0008168">
    <property type="term" value="F:methyltransferase activity"/>
    <property type="evidence" value="ECO:0007669"/>
    <property type="project" value="UniProtKB-KW"/>
</dbReference>
<dbReference type="PRINTS" id="PR00864">
    <property type="entry name" value="PREPILNPTASE"/>
</dbReference>
<dbReference type="InterPro" id="IPR010627">
    <property type="entry name" value="Prepilin_pept_A24_N"/>
</dbReference>
<keyword evidence="7 10" id="KW-0472">Membrane</keyword>
<evidence type="ECO:0000256" key="2">
    <source>
        <dbReference type="ARBA" id="ARBA00005801"/>
    </source>
</evidence>
<evidence type="ECO:0000256" key="7">
    <source>
        <dbReference type="ARBA" id="ARBA00023136"/>
    </source>
</evidence>
<keyword evidence="4" id="KW-0997">Cell inner membrane</keyword>
<evidence type="ECO:0000256" key="10">
    <source>
        <dbReference type="SAM" id="Phobius"/>
    </source>
</evidence>
<protein>
    <recommendedName>
        <fullName evidence="9">Prepilin leader peptidase/N-methyltransferase</fullName>
        <ecNumber evidence="9">2.1.1.-</ecNumber>
        <ecNumber evidence="9">3.4.23.43</ecNumber>
    </recommendedName>
</protein>
<evidence type="ECO:0000256" key="9">
    <source>
        <dbReference type="RuleBase" id="RU003794"/>
    </source>
</evidence>
<evidence type="ECO:0000256" key="4">
    <source>
        <dbReference type="ARBA" id="ARBA00022519"/>
    </source>
</evidence>
<keyword evidence="9" id="KW-0511">Multifunctional enzyme</keyword>
<evidence type="ECO:0000256" key="6">
    <source>
        <dbReference type="ARBA" id="ARBA00022989"/>
    </source>
</evidence>
<comment type="catalytic activity">
    <reaction evidence="9">
        <text>Typically cleaves a -Gly-|-Phe- bond to release an N-terminal, basic peptide of 5-8 residues from type IV prepilin, and then N-methylates the new N-terminal amino group, the methyl donor being S-adenosyl-L-methionine.</text>
        <dbReference type="EC" id="3.4.23.43"/>
    </reaction>
</comment>
<name>A0A8J3A9L4_9PROT</name>
<comment type="subcellular location">
    <subcellularLocation>
        <location evidence="1">Cell inner membrane</location>
        <topology evidence="1">Multi-pass membrane protein</topology>
    </subcellularLocation>
    <subcellularLocation>
        <location evidence="9">Cell membrane</location>
        <topology evidence="9">Multi-pass membrane protein</topology>
    </subcellularLocation>
</comment>
<comment type="function">
    <text evidence="9">Plays an essential role in type IV pili and type II pseudopili formation by proteolytically removing the leader sequence from substrate proteins and subsequently monomethylating the alpha-amino group of the newly exposed N-terminal phenylalanine.</text>
</comment>
<dbReference type="GO" id="GO:0004190">
    <property type="term" value="F:aspartic-type endopeptidase activity"/>
    <property type="evidence" value="ECO:0007669"/>
    <property type="project" value="UniProtKB-EC"/>
</dbReference>
<dbReference type="InterPro" id="IPR014032">
    <property type="entry name" value="Peptidase_A24A_bac"/>
</dbReference>
<feature type="domain" description="Prepilin type IV endopeptidase peptidase" evidence="11">
    <location>
        <begin position="116"/>
        <end position="227"/>
    </location>
</feature>
<feature type="transmembrane region" description="Helical" evidence="10">
    <location>
        <begin position="83"/>
        <end position="101"/>
    </location>
</feature>
<comment type="caution">
    <text evidence="13">The sequence shown here is derived from an EMBL/GenBank/DDBJ whole genome shotgun (WGS) entry which is preliminary data.</text>
</comment>
<dbReference type="EC" id="2.1.1.-" evidence="9"/>
<reference evidence="13" key="2">
    <citation type="submission" date="2020-09" db="EMBL/GenBank/DDBJ databases">
        <authorList>
            <person name="Sun Q."/>
            <person name="Zhou Y."/>
        </authorList>
    </citation>
    <scope>NUCLEOTIDE SEQUENCE</scope>
    <source>
        <strain evidence="13">CGMCC 1.14984</strain>
    </source>
</reference>
<dbReference type="AlphaFoldDB" id="A0A8J3A9L4"/>
<feature type="transmembrane region" description="Helical" evidence="10">
    <location>
        <begin position="107"/>
        <end position="127"/>
    </location>
</feature>
<dbReference type="Pfam" id="PF06750">
    <property type="entry name" value="A24_N_bact"/>
    <property type="match status" value="1"/>
</dbReference>
<feature type="transmembrane region" description="Helical" evidence="10">
    <location>
        <begin position="6"/>
        <end position="24"/>
    </location>
</feature>
<dbReference type="GO" id="GO:0032259">
    <property type="term" value="P:methylation"/>
    <property type="evidence" value="ECO:0007669"/>
    <property type="project" value="UniProtKB-KW"/>
</dbReference>
<organism evidence="13 14">
    <name type="scientific">Aquisalinus luteolus</name>
    <dbReference type="NCBI Taxonomy" id="1566827"/>
    <lineage>
        <taxon>Bacteria</taxon>
        <taxon>Pseudomonadati</taxon>
        <taxon>Pseudomonadota</taxon>
        <taxon>Alphaproteobacteria</taxon>
        <taxon>Parvularculales</taxon>
        <taxon>Parvularculaceae</taxon>
        <taxon>Aquisalinus</taxon>
    </lineage>
</organism>
<evidence type="ECO:0000259" key="11">
    <source>
        <dbReference type="Pfam" id="PF01478"/>
    </source>
</evidence>
<evidence type="ECO:0000313" key="13">
    <source>
        <dbReference type="EMBL" id="GGI00412.1"/>
    </source>
</evidence>
<keyword evidence="6 10" id="KW-1133">Transmembrane helix</keyword>
<feature type="domain" description="Prepilin peptidase A24 N-terminal" evidence="12">
    <location>
        <begin position="12"/>
        <end position="102"/>
    </location>
</feature>
<reference evidence="13" key="1">
    <citation type="journal article" date="2014" name="Int. J. Syst. Evol. Microbiol.">
        <title>Complete genome sequence of Corynebacterium casei LMG S-19264T (=DSM 44701T), isolated from a smear-ripened cheese.</title>
        <authorList>
            <consortium name="US DOE Joint Genome Institute (JGI-PGF)"/>
            <person name="Walter F."/>
            <person name="Albersmeier A."/>
            <person name="Kalinowski J."/>
            <person name="Ruckert C."/>
        </authorList>
    </citation>
    <scope>NUCLEOTIDE SEQUENCE</scope>
    <source>
        <strain evidence="13">CGMCC 1.14984</strain>
    </source>
</reference>
<evidence type="ECO:0000256" key="8">
    <source>
        <dbReference type="RuleBase" id="RU003793"/>
    </source>
</evidence>
<keyword evidence="5 9" id="KW-0812">Transmembrane</keyword>